<evidence type="ECO:0000256" key="6">
    <source>
        <dbReference type="ARBA" id="ARBA00023136"/>
    </source>
</evidence>
<feature type="transmembrane region" description="Helical" evidence="7">
    <location>
        <begin position="109"/>
        <end position="132"/>
    </location>
</feature>
<dbReference type="RefSeq" id="WP_091980130.1">
    <property type="nucleotide sequence ID" value="NZ_FOLO01000004.1"/>
</dbReference>
<feature type="transmembrane region" description="Helical" evidence="7">
    <location>
        <begin position="12"/>
        <end position="41"/>
    </location>
</feature>
<feature type="transmembrane region" description="Helical" evidence="7">
    <location>
        <begin position="82"/>
        <end position="103"/>
    </location>
</feature>
<feature type="transmembrane region" description="Helical" evidence="7">
    <location>
        <begin position="259"/>
        <end position="277"/>
    </location>
</feature>
<gene>
    <name evidence="8" type="ORF">SAMN02745724_00767</name>
</gene>
<dbReference type="OrthoDB" id="5393513at2"/>
<keyword evidence="9" id="KW-1185">Reference proteome</keyword>
<evidence type="ECO:0000256" key="2">
    <source>
        <dbReference type="ARBA" id="ARBA00007977"/>
    </source>
</evidence>
<evidence type="ECO:0000256" key="4">
    <source>
        <dbReference type="ARBA" id="ARBA00022692"/>
    </source>
</evidence>
<keyword evidence="4 7" id="KW-0812">Transmembrane</keyword>
<proteinExistence type="inferred from homology"/>
<accession>A0A1I1G0X2</accession>
<keyword evidence="3" id="KW-1003">Cell membrane</keyword>
<keyword evidence="5 7" id="KW-1133">Transmembrane helix</keyword>
<reference evidence="8 9" key="1">
    <citation type="submission" date="2016-10" db="EMBL/GenBank/DDBJ databases">
        <authorList>
            <person name="de Groot N.N."/>
        </authorList>
    </citation>
    <scope>NUCLEOTIDE SEQUENCE [LARGE SCALE GENOMIC DNA]</scope>
    <source>
        <strain evidence="8 9">DSM 6059</strain>
    </source>
</reference>
<feature type="transmembrane region" description="Helical" evidence="7">
    <location>
        <begin position="289"/>
        <end position="308"/>
    </location>
</feature>
<dbReference type="InterPro" id="IPR018383">
    <property type="entry name" value="UPF0324_pro"/>
</dbReference>
<evidence type="ECO:0000256" key="3">
    <source>
        <dbReference type="ARBA" id="ARBA00022475"/>
    </source>
</evidence>
<evidence type="ECO:0000313" key="9">
    <source>
        <dbReference type="Proteomes" id="UP000198862"/>
    </source>
</evidence>
<dbReference type="STRING" id="1123010.SAMN02745724_00767"/>
<dbReference type="EMBL" id="FOLO01000004">
    <property type="protein sequence ID" value="SFC05151.1"/>
    <property type="molecule type" value="Genomic_DNA"/>
</dbReference>
<comment type="subcellular location">
    <subcellularLocation>
        <location evidence="1">Cell membrane</location>
        <topology evidence="1">Multi-pass membrane protein</topology>
    </subcellularLocation>
</comment>
<organism evidence="8 9">
    <name type="scientific">Pseudoalteromonas denitrificans DSM 6059</name>
    <dbReference type="NCBI Taxonomy" id="1123010"/>
    <lineage>
        <taxon>Bacteria</taxon>
        <taxon>Pseudomonadati</taxon>
        <taxon>Pseudomonadota</taxon>
        <taxon>Gammaproteobacteria</taxon>
        <taxon>Alteromonadales</taxon>
        <taxon>Pseudoalteromonadaceae</taxon>
        <taxon>Pseudoalteromonas</taxon>
    </lineage>
</organism>
<dbReference type="Proteomes" id="UP000198862">
    <property type="component" value="Unassembled WGS sequence"/>
</dbReference>
<feature type="transmembrane region" description="Helical" evidence="7">
    <location>
        <begin position="173"/>
        <end position="200"/>
    </location>
</feature>
<protein>
    <submittedName>
        <fullName evidence="8">Conserved hypothetical integral membrane protein</fullName>
    </submittedName>
</protein>
<evidence type="ECO:0000256" key="5">
    <source>
        <dbReference type="ARBA" id="ARBA00022989"/>
    </source>
</evidence>
<comment type="similarity">
    <text evidence="2">Belongs to the UPF0324 family.</text>
</comment>
<feature type="transmembrane region" description="Helical" evidence="7">
    <location>
        <begin position="228"/>
        <end position="247"/>
    </location>
</feature>
<evidence type="ECO:0000256" key="7">
    <source>
        <dbReference type="SAM" id="Phobius"/>
    </source>
</evidence>
<dbReference type="Pfam" id="PF03601">
    <property type="entry name" value="Cons_hypoth698"/>
    <property type="match status" value="1"/>
</dbReference>
<dbReference type="GO" id="GO:0005886">
    <property type="term" value="C:plasma membrane"/>
    <property type="evidence" value="ECO:0007669"/>
    <property type="project" value="UniProtKB-SubCell"/>
</dbReference>
<dbReference type="PANTHER" id="PTHR30106">
    <property type="entry name" value="INNER MEMBRANE PROTEIN YEIH-RELATED"/>
    <property type="match status" value="1"/>
</dbReference>
<evidence type="ECO:0000256" key="1">
    <source>
        <dbReference type="ARBA" id="ARBA00004651"/>
    </source>
</evidence>
<feature type="transmembrane region" description="Helical" evidence="7">
    <location>
        <begin position="139"/>
        <end position="161"/>
    </location>
</feature>
<feature type="transmembrane region" description="Helical" evidence="7">
    <location>
        <begin position="56"/>
        <end position="75"/>
    </location>
</feature>
<name>A0A1I1G0X2_9GAMM</name>
<dbReference type="AlphaFoldDB" id="A0A1I1G0X2"/>
<sequence>MTLSVYHHYKKVLYILLFLLTALPFIGATSALILGTIFSFIFNNPFEKGSATLSKWLLKAAVIGLGFSVDINQVIEIGKNSLLLTALSISLILLIGQAFGKWLKIKNNISILISFGTAICGGSAIAAMAPVIKAKDDEIAISLAVVFFLNALSLLIFPYIGKFFNLTDYQFGMWAALAIHDTSSVVAASTMFGGAAVTIATTVKLTRAMWIIPYTVLAGSFSKSEEKATIPLFIIGFILAAMINTYFPQWDNVWSNINGASKQILVMCLFLIGSGLSKNIIKQVGIKPLLMAVILWVAVSIIILLLIMKNLI</sequence>
<dbReference type="PANTHER" id="PTHR30106:SF1">
    <property type="entry name" value="UPF0324 MEMBRANE PROTEIN FN0533"/>
    <property type="match status" value="1"/>
</dbReference>
<keyword evidence="6 7" id="KW-0472">Membrane</keyword>
<evidence type="ECO:0000313" key="8">
    <source>
        <dbReference type="EMBL" id="SFC05151.1"/>
    </source>
</evidence>